<evidence type="ECO:0000259" key="1">
    <source>
        <dbReference type="PROSITE" id="PS50011"/>
    </source>
</evidence>
<name>A0A5K0UAQ4_9VIRU</name>
<dbReference type="PROSITE" id="PS50011">
    <property type="entry name" value="PROTEIN_KINASE_DOM"/>
    <property type="match status" value="1"/>
</dbReference>
<dbReference type="PANTHER" id="PTHR44167">
    <property type="entry name" value="OVARIAN-SPECIFIC SERINE/THREONINE-PROTEIN KINASE LOK-RELATED"/>
    <property type="match status" value="1"/>
</dbReference>
<proteinExistence type="predicted"/>
<dbReference type="SUPFAM" id="SSF56112">
    <property type="entry name" value="Protein kinase-like (PK-like)"/>
    <property type="match status" value="1"/>
</dbReference>
<dbReference type="Proteomes" id="UP000594342">
    <property type="component" value="Unassembled WGS sequence"/>
</dbReference>
<accession>A0A5K0UAQ4</accession>
<feature type="domain" description="Protein kinase" evidence="1">
    <location>
        <begin position="171"/>
        <end position="556"/>
    </location>
</feature>
<dbReference type="GO" id="GO:0005524">
    <property type="term" value="F:ATP binding"/>
    <property type="evidence" value="ECO:0007669"/>
    <property type="project" value="InterPro"/>
</dbReference>
<dbReference type="GO" id="GO:0004674">
    <property type="term" value="F:protein serine/threonine kinase activity"/>
    <property type="evidence" value="ECO:0007669"/>
    <property type="project" value="TreeGrafter"/>
</dbReference>
<dbReference type="InterPro" id="IPR000719">
    <property type="entry name" value="Prot_kinase_dom"/>
</dbReference>
<protein>
    <submittedName>
        <fullName evidence="2">Dual specificity tyrosine-phosphorylation-regulated kinase 4</fullName>
    </submittedName>
</protein>
<evidence type="ECO:0000313" key="2">
    <source>
        <dbReference type="EMBL" id="VBB18770.1"/>
    </source>
</evidence>
<organism evidence="2 3">
    <name type="scientific">Yasminevirus sp. GU-2018</name>
    <dbReference type="NCBI Taxonomy" id="2420051"/>
    <lineage>
        <taxon>Viruses</taxon>
        <taxon>Varidnaviria</taxon>
        <taxon>Bamfordvirae</taxon>
        <taxon>Nucleocytoviricota</taxon>
        <taxon>Megaviricetes</taxon>
        <taxon>Imitervirales</taxon>
        <taxon>Mimiviridae</taxon>
        <taxon>Klosneuvirinae</taxon>
        <taxon>Yasminevirus</taxon>
        <taxon>Yasminevirus saudimassiliense</taxon>
    </lineage>
</organism>
<dbReference type="InterPro" id="IPR011009">
    <property type="entry name" value="Kinase-like_dom_sf"/>
</dbReference>
<keyword evidence="2" id="KW-0418">Kinase</keyword>
<evidence type="ECO:0000313" key="3">
    <source>
        <dbReference type="Proteomes" id="UP000594342"/>
    </source>
</evidence>
<dbReference type="CDD" id="cd00180">
    <property type="entry name" value="PKc"/>
    <property type="match status" value="1"/>
</dbReference>
<dbReference type="PROSITE" id="PS00108">
    <property type="entry name" value="PROTEIN_KINASE_ST"/>
    <property type="match status" value="1"/>
</dbReference>
<dbReference type="SMART" id="SM00220">
    <property type="entry name" value="S_TKc"/>
    <property type="match status" value="1"/>
</dbReference>
<dbReference type="Pfam" id="PF00069">
    <property type="entry name" value="Pkinase"/>
    <property type="match status" value="1"/>
</dbReference>
<dbReference type="Gene3D" id="1.10.510.10">
    <property type="entry name" value="Transferase(Phosphotransferase) domain 1"/>
    <property type="match status" value="1"/>
</dbReference>
<dbReference type="InterPro" id="IPR008271">
    <property type="entry name" value="Ser/Thr_kinase_AS"/>
</dbReference>
<keyword evidence="3" id="KW-1185">Reference proteome</keyword>
<sequence>MQTINVGTGTHWVSDFKKYGTQIDTYLKKTVERVLNEYVLFLKNKKNNSVVFDLFNSELVCDCDFEQQSDPTILNADATECQGLCDRSCDKLCSKGCPKTVLREVLDKLKILTTFEQTKQKIDAFTKKRNPKNKNNSKPHDLKEILLEDVVIGKTKDDPFITVGEMFNNRYICTKALSSGASGCLILAKDMTGDVHVPNDSSAKRSTKNRTVVIKISRCTQSSIDLLQGEYNRITKLTEYKRSTYDLRDDHDVSFPTILNTFSFKSCSFGSGLTHLALVLELYGSDLYKYVPRKVSENANSDRSIKQRLSMKEIQQVFRQLAKTLKVVHACNIIHKDVKRDNVLIRKSNFDNTKDDCDVILIDYSMSIDTDGSSSLFTTLCGTVNCMAPEEFFGPGYHRESDIFSLGLLIVELVKGRTLFGSCKNHTGVGCMVNAYEKIFNLEDNDCVDSIVDESDVTSSDAHDSTSIDTVPSRYNKDVVKECHIAQIKKMRSSSHTIYGLRYKVSDYDAYLDEYKNDYFVSNIDDPDLVDLLNNCLEFLPKDRATLDEILRHPFITKVIY</sequence>
<gene>
    <name evidence="2" type="ORF">YASMINEVIRUS_1302</name>
</gene>
<reference evidence="2 3" key="1">
    <citation type="submission" date="2018-10" db="EMBL/GenBank/DDBJ databases">
        <authorList>
            <consortium name="IHU Genomes"/>
        </authorList>
    </citation>
    <scope>NUCLEOTIDE SEQUENCE [LARGE SCALE GENOMIC DNA]</scope>
    <source>
        <strain evidence="2 3">A1</strain>
    </source>
</reference>
<dbReference type="EMBL" id="UPSH01000001">
    <property type="protein sequence ID" value="VBB18770.1"/>
    <property type="molecule type" value="Genomic_DNA"/>
</dbReference>
<keyword evidence="2" id="KW-0808">Transferase</keyword>
<dbReference type="PANTHER" id="PTHR44167:SF24">
    <property type="entry name" value="SERINE_THREONINE-PROTEIN KINASE CHK2"/>
    <property type="match status" value="1"/>
</dbReference>
<comment type="caution">
    <text evidence="2">The sequence shown here is derived from an EMBL/GenBank/DDBJ whole genome shotgun (WGS) entry which is preliminary data.</text>
</comment>